<dbReference type="InterPro" id="IPR019533">
    <property type="entry name" value="Peptidase_S26"/>
</dbReference>
<keyword evidence="6" id="KW-0812">Transmembrane</keyword>
<dbReference type="EC" id="3.4.21.89" evidence="4 6"/>
<evidence type="ECO:0000256" key="4">
    <source>
        <dbReference type="ARBA" id="ARBA00013208"/>
    </source>
</evidence>
<name>A0ABX0ZJB8_9ACTN</name>
<gene>
    <name evidence="8" type="primary">lepB</name>
    <name evidence="8" type="ORF">HCN08_11130</name>
</gene>
<comment type="caution">
    <text evidence="8">The sequence shown here is derived from an EMBL/GenBank/DDBJ whole genome shotgun (WGS) entry which is preliminary data.</text>
</comment>
<keyword evidence="6" id="KW-1133">Transmembrane helix</keyword>
<dbReference type="InterPro" id="IPR019758">
    <property type="entry name" value="Pept_S26A_signal_pept_1_CS"/>
</dbReference>
<comment type="similarity">
    <text evidence="3 6">Belongs to the peptidase S26 family.</text>
</comment>
<organism evidence="8 9">
    <name type="scientific">Actinacidiphila epipremni</name>
    <dbReference type="NCBI Taxonomy" id="2053013"/>
    <lineage>
        <taxon>Bacteria</taxon>
        <taxon>Bacillati</taxon>
        <taxon>Actinomycetota</taxon>
        <taxon>Actinomycetes</taxon>
        <taxon>Kitasatosporales</taxon>
        <taxon>Streptomycetaceae</taxon>
        <taxon>Actinacidiphila</taxon>
    </lineage>
</organism>
<dbReference type="InterPro" id="IPR000223">
    <property type="entry name" value="Pept_S26A_signal_pept_1"/>
</dbReference>
<comment type="catalytic activity">
    <reaction evidence="1 6">
        <text>Cleavage of hydrophobic, N-terminal signal or leader sequences from secreted and periplasmic proteins.</text>
        <dbReference type="EC" id="3.4.21.89"/>
    </reaction>
</comment>
<evidence type="ECO:0000259" key="7">
    <source>
        <dbReference type="Pfam" id="PF10502"/>
    </source>
</evidence>
<dbReference type="NCBIfam" id="TIGR02227">
    <property type="entry name" value="sigpep_I_bact"/>
    <property type="match status" value="1"/>
</dbReference>
<feature type="transmembrane region" description="Helical" evidence="6">
    <location>
        <begin position="36"/>
        <end position="58"/>
    </location>
</feature>
<dbReference type="Gene3D" id="2.10.109.10">
    <property type="entry name" value="Umud Fragment, subunit A"/>
    <property type="match status" value="1"/>
</dbReference>
<feature type="domain" description="Peptidase S26" evidence="7">
    <location>
        <begin position="47"/>
        <end position="202"/>
    </location>
</feature>
<reference evidence="8 9" key="1">
    <citation type="submission" date="2020-03" db="EMBL/GenBank/DDBJ databases">
        <title>WGS of actinomycetes isolated from Thailand.</title>
        <authorList>
            <person name="Thawai C."/>
        </authorList>
    </citation>
    <scope>NUCLEOTIDE SEQUENCE [LARGE SCALE GENOMIC DNA]</scope>
    <source>
        <strain evidence="8 9">PRB2-1</strain>
    </source>
</reference>
<evidence type="ECO:0000313" key="8">
    <source>
        <dbReference type="EMBL" id="NJP43954.1"/>
    </source>
</evidence>
<dbReference type="Pfam" id="PF10502">
    <property type="entry name" value="Peptidase_S26"/>
    <property type="match status" value="1"/>
</dbReference>
<evidence type="ECO:0000256" key="2">
    <source>
        <dbReference type="ARBA" id="ARBA00004401"/>
    </source>
</evidence>
<dbReference type="Proteomes" id="UP000734511">
    <property type="component" value="Unassembled WGS sequence"/>
</dbReference>
<evidence type="ECO:0000256" key="6">
    <source>
        <dbReference type="RuleBase" id="RU362042"/>
    </source>
</evidence>
<evidence type="ECO:0000256" key="3">
    <source>
        <dbReference type="ARBA" id="ARBA00009370"/>
    </source>
</evidence>
<keyword evidence="6" id="KW-0472">Membrane</keyword>
<evidence type="ECO:0000256" key="1">
    <source>
        <dbReference type="ARBA" id="ARBA00000677"/>
    </source>
</evidence>
<dbReference type="PROSITE" id="PS00761">
    <property type="entry name" value="SPASE_I_3"/>
    <property type="match status" value="1"/>
</dbReference>
<evidence type="ECO:0000313" key="9">
    <source>
        <dbReference type="Proteomes" id="UP000734511"/>
    </source>
</evidence>
<dbReference type="PANTHER" id="PTHR43390:SF1">
    <property type="entry name" value="CHLOROPLAST PROCESSING PEPTIDASE"/>
    <property type="match status" value="1"/>
</dbReference>
<dbReference type="GO" id="GO:0009003">
    <property type="term" value="F:signal peptidase activity"/>
    <property type="evidence" value="ECO:0007669"/>
    <property type="project" value="UniProtKB-EC"/>
</dbReference>
<evidence type="ECO:0000256" key="5">
    <source>
        <dbReference type="ARBA" id="ARBA00022801"/>
    </source>
</evidence>
<protein>
    <recommendedName>
        <fullName evidence="4 6">Signal peptidase I</fullName>
        <ecNumber evidence="4 6">3.4.21.89</ecNumber>
    </recommendedName>
</protein>
<keyword evidence="5 6" id="KW-0378">Hydrolase</keyword>
<dbReference type="EMBL" id="JAATEJ010000006">
    <property type="protein sequence ID" value="NJP43954.1"/>
    <property type="molecule type" value="Genomic_DNA"/>
</dbReference>
<sequence>MGGEQGRPGAEPFAWQRTWQPYPARLARSGGSRLMLALWLGVLGGGIVVAAVGFAYAVRFTARYEQVRATGVTMRPTYPDGATVMIRRTGGSAVRDGDVVLFADAGWAQEPGTTHLLRAVARGGDRLELRADGAVVVNGERLREPYLLAPPLPRDRTSQLTVPEGRLYVLGDNRNDSLDSRYRPGDTGDGTIAASTVKGVAVDPAAVPPRHRAPLPIGLALTLAGGAGLTTNAVRAKRHRARLTAQAAAAGAGAAAGVDAGTGAGAPGPYGPGSR</sequence>
<comment type="subcellular location">
    <subcellularLocation>
        <location evidence="2">Cell membrane</location>
        <topology evidence="2">Single-pass type II membrane protein</topology>
    </subcellularLocation>
    <subcellularLocation>
        <location evidence="6">Membrane</location>
        <topology evidence="6">Single-pass type II membrane protein</topology>
    </subcellularLocation>
</comment>
<keyword evidence="9" id="KW-1185">Reference proteome</keyword>
<dbReference type="InterPro" id="IPR036286">
    <property type="entry name" value="LexA/Signal_pep-like_sf"/>
</dbReference>
<dbReference type="SUPFAM" id="SSF51306">
    <property type="entry name" value="LexA/Signal peptidase"/>
    <property type="match status" value="1"/>
</dbReference>
<dbReference type="PRINTS" id="PR00727">
    <property type="entry name" value="LEADERPTASE"/>
</dbReference>
<keyword evidence="6" id="KW-0645">Protease</keyword>
<dbReference type="RefSeq" id="WP_167982811.1">
    <property type="nucleotide sequence ID" value="NZ_JAATEJ010000006.1"/>
</dbReference>
<dbReference type="PANTHER" id="PTHR43390">
    <property type="entry name" value="SIGNAL PEPTIDASE I"/>
    <property type="match status" value="1"/>
</dbReference>
<proteinExistence type="inferred from homology"/>
<accession>A0ABX0ZJB8</accession>